<protein>
    <submittedName>
        <fullName evidence="9">Ubiquitin conjugation factor E4 core domain-containing protein</fullName>
    </submittedName>
</protein>
<accession>A0A914WVH2</accession>
<dbReference type="Pfam" id="PF10408">
    <property type="entry name" value="Ufd2P_core"/>
    <property type="match status" value="1"/>
</dbReference>
<keyword evidence="5" id="KW-0539">Nucleus</keyword>
<dbReference type="GO" id="GO:0005737">
    <property type="term" value="C:cytoplasm"/>
    <property type="evidence" value="ECO:0007669"/>
    <property type="project" value="TreeGrafter"/>
</dbReference>
<evidence type="ECO:0000256" key="5">
    <source>
        <dbReference type="ARBA" id="ARBA00023242"/>
    </source>
</evidence>
<evidence type="ECO:0000313" key="8">
    <source>
        <dbReference type="Proteomes" id="UP000887566"/>
    </source>
</evidence>
<evidence type="ECO:0000256" key="2">
    <source>
        <dbReference type="ARBA" id="ARBA00004906"/>
    </source>
</evidence>
<dbReference type="PANTHER" id="PTHR13931:SF2">
    <property type="entry name" value="UBIQUITIN CONJUGATION FACTOR E4 B"/>
    <property type="match status" value="1"/>
</dbReference>
<comment type="subcellular location">
    <subcellularLocation>
        <location evidence="1">Nucleus</location>
    </subcellularLocation>
</comment>
<dbReference type="GO" id="GO:0034450">
    <property type="term" value="F:ubiquitin-ubiquitin ligase activity"/>
    <property type="evidence" value="ECO:0007669"/>
    <property type="project" value="InterPro"/>
</dbReference>
<evidence type="ECO:0000256" key="6">
    <source>
        <dbReference type="SAM" id="MobiDB-lite"/>
    </source>
</evidence>
<keyword evidence="4" id="KW-0833">Ubl conjugation pathway</keyword>
<feature type="compositionally biased region" description="Basic and acidic residues" evidence="6">
    <location>
        <begin position="12"/>
        <end position="23"/>
    </location>
</feature>
<dbReference type="GO" id="GO:0000209">
    <property type="term" value="P:protein polyubiquitination"/>
    <property type="evidence" value="ECO:0007669"/>
    <property type="project" value="TreeGrafter"/>
</dbReference>
<dbReference type="InterPro" id="IPR045132">
    <property type="entry name" value="UBE4"/>
</dbReference>
<reference evidence="9" key="1">
    <citation type="submission" date="2022-11" db="UniProtKB">
        <authorList>
            <consortium name="WormBaseParasite"/>
        </authorList>
    </citation>
    <scope>IDENTIFICATION</scope>
</reference>
<dbReference type="GO" id="GO:0036503">
    <property type="term" value="P:ERAD pathway"/>
    <property type="evidence" value="ECO:0007669"/>
    <property type="project" value="InterPro"/>
</dbReference>
<dbReference type="AlphaFoldDB" id="A0A914WVH2"/>
<feature type="region of interest" description="Disordered" evidence="6">
    <location>
        <begin position="1"/>
        <end position="33"/>
    </location>
</feature>
<dbReference type="WBParaSite" id="PSAMB.scaffold5282size12110.g26311.t1">
    <property type="protein sequence ID" value="PSAMB.scaffold5282size12110.g26311.t1"/>
    <property type="gene ID" value="PSAMB.scaffold5282size12110.g26311"/>
</dbReference>
<dbReference type="Proteomes" id="UP000887566">
    <property type="component" value="Unplaced"/>
</dbReference>
<dbReference type="InterPro" id="IPR019474">
    <property type="entry name" value="Ub_conjug_fac_E4_core"/>
</dbReference>
<dbReference type="GO" id="GO:0000151">
    <property type="term" value="C:ubiquitin ligase complex"/>
    <property type="evidence" value="ECO:0007669"/>
    <property type="project" value="InterPro"/>
</dbReference>
<evidence type="ECO:0000256" key="3">
    <source>
        <dbReference type="ARBA" id="ARBA00022679"/>
    </source>
</evidence>
<organism evidence="8 9">
    <name type="scientific">Plectus sambesii</name>
    <dbReference type="NCBI Taxonomy" id="2011161"/>
    <lineage>
        <taxon>Eukaryota</taxon>
        <taxon>Metazoa</taxon>
        <taxon>Ecdysozoa</taxon>
        <taxon>Nematoda</taxon>
        <taxon>Chromadorea</taxon>
        <taxon>Plectida</taxon>
        <taxon>Plectina</taxon>
        <taxon>Plectoidea</taxon>
        <taxon>Plectidae</taxon>
        <taxon>Plectus</taxon>
    </lineage>
</organism>
<dbReference type="GO" id="GO:0006511">
    <property type="term" value="P:ubiquitin-dependent protein catabolic process"/>
    <property type="evidence" value="ECO:0007669"/>
    <property type="project" value="InterPro"/>
</dbReference>
<evidence type="ECO:0000256" key="4">
    <source>
        <dbReference type="ARBA" id="ARBA00022786"/>
    </source>
</evidence>
<comment type="pathway">
    <text evidence="2">Protein modification; protein ubiquitination.</text>
</comment>
<evidence type="ECO:0000256" key="1">
    <source>
        <dbReference type="ARBA" id="ARBA00004123"/>
    </source>
</evidence>
<proteinExistence type="predicted"/>
<dbReference type="PANTHER" id="PTHR13931">
    <property type="entry name" value="UBIQUITINATION FACTOR E4"/>
    <property type="match status" value="1"/>
</dbReference>
<name>A0A914WVH2_9BILA</name>
<evidence type="ECO:0000259" key="7">
    <source>
        <dbReference type="Pfam" id="PF10408"/>
    </source>
</evidence>
<feature type="domain" description="Ubiquitin conjugation factor E4 core" evidence="7">
    <location>
        <begin position="304"/>
        <end position="571"/>
    </location>
</feature>
<evidence type="ECO:0000313" key="9">
    <source>
        <dbReference type="WBParaSite" id="PSAMB.scaffold5282size12110.g26311.t1"/>
    </source>
</evidence>
<keyword evidence="8" id="KW-1185">Reference proteome</keyword>
<sequence length="572" mass="64186">MVSPTSSGDSVKPVDAKKLRPSDGEVEAAPVDQTDDEYKAGRLRSLVQRLLGLTGKDLPSAILSLSDERISSLLDQINQATKEIFAQQSDTDAFLDDQILTIICDIPRSETAMEESEGRLSPMFDSIVDRVVGTQEDRVFTYLLGCYSRLEMELGNVWLEPYEAECLSRFKVRLLTQKLAFLRGFLTDGSTDVPSALLLRAMVMISLPDNYLSDLLTVAVETDETAVADAFNPVLDLITQAATRASLIDRNEDFRLPLRSLLDLCSVKIDNKRPICNLLVNRSDWLPTPVTTAAGRELTRVTFLGPFISLSLLPDDGDVEAPERFFEADDIPKESRQFVYSSMRNMLQSLRSDVHKVLHAILANADSREKAIEFLASIIKYNEKKSQLQADGSKLASDGFMLNFLAIMYELSAKVGLDKVHPLYPFHPECRVNVAQETKLKLSSEQYDAFIKTLDLSFERKFPTECFFLTMHAQHEAISAGLGNFSNLQRHISEVDRRYKLQEQEAENFGPDQQQQKVRAAAKLAQMLKLRSTLVKKQYCMEATLIDDGFLSRALQFCSKQLAILINAVNPD</sequence>
<dbReference type="GO" id="GO:0005634">
    <property type="term" value="C:nucleus"/>
    <property type="evidence" value="ECO:0007669"/>
    <property type="project" value="UniProtKB-SubCell"/>
</dbReference>
<keyword evidence="3" id="KW-0808">Transferase</keyword>